<evidence type="ECO:0008006" key="3">
    <source>
        <dbReference type="Google" id="ProtNLM"/>
    </source>
</evidence>
<dbReference type="Gene3D" id="3.40.50.1000">
    <property type="entry name" value="HAD superfamily/HAD-like"/>
    <property type="match status" value="1"/>
</dbReference>
<sequence length="548" mass="59961">MRAGRCEANFKKCRLCGERVRLDAMVAHLETNVGQHMAAVLTLFEELDDLREKVWEFLQFAVLGCQIVWPDTAPERQAGEEPMQEGRGWGYDEFATGWREPLCRVFETLGEKARWSCYECFLPPLLSSFGWGWHPVCNTLEKGPGDVGSDTALLGPLSLPSAPTAASLVAAGGLTYELGGQPKVAFTRAARGHARDRAPPPSESVAACLEITALTDLGEDEVQAAAESWRAFLRPWSVGLSFRHLSISFGEDESKLPKTGAGDGIFVVGASSDRSADVLRVAQALLSAGHKCPVLALGCEDSQTVDVLPWPSDQARAGALVDAAVRRACGLVLRERLKVFVCDCDQTLWGGVVAEDGVEALDMTGPFHLLQEKVSALEAAGRLVCLASRNEEEDVLRVFADRQGDMALRREQLSAWQVHWGSKALSLRRLASELQLGLEAFVFLDDNPGEIEAVRLALPEVLTILVPSEAAASCRMIRSHWALDAWSGTRTVEDARRTQMYREAAQRKAVRRASTDFASFLTSLQGEECGDRGYCRGSYPTYPTYLPT</sequence>
<proteinExistence type="predicted"/>
<evidence type="ECO:0000313" key="2">
    <source>
        <dbReference type="Proteomes" id="UP000604046"/>
    </source>
</evidence>
<dbReference type="NCBIfam" id="TIGR01681">
    <property type="entry name" value="HAD-SF-IIIC"/>
    <property type="match status" value="1"/>
</dbReference>
<reference evidence="1" key="1">
    <citation type="submission" date="2021-02" db="EMBL/GenBank/DDBJ databases">
        <authorList>
            <person name="Dougan E. K."/>
            <person name="Rhodes N."/>
            <person name="Thang M."/>
            <person name="Chan C."/>
        </authorList>
    </citation>
    <scope>NUCLEOTIDE SEQUENCE</scope>
</reference>
<accession>A0A812M0K7</accession>
<protein>
    <recommendedName>
        <fullName evidence="3">FCP1 homology domain-containing protein</fullName>
    </recommendedName>
</protein>
<comment type="caution">
    <text evidence="1">The sequence shown here is derived from an EMBL/GenBank/DDBJ whole genome shotgun (WGS) entry which is preliminary data.</text>
</comment>
<organism evidence="1 2">
    <name type="scientific">Symbiodinium natans</name>
    <dbReference type="NCBI Taxonomy" id="878477"/>
    <lineage>
        <taxon>Eukaryota</taxon>
        <taxon>Sar</taxon>
        <taxon>Alveolata</taxon>
        <taxon>Dinophyceae</taxon>
        <taxon>Suessiales</taxon>
        <taxon>Symbiodiniaceae</taxon>
        <taxon>Symbiodinium</taxon>
    </lineage>
</organism>
<dbReference type="EMBL" id="CAJNDS010001335">
    <property type="protein sequence ID" value="CAE7255826.1"/>
    <property type="molecule type" value="Genomic_DNA"/>
</dbReference>
<keyword evidence="2" id="KW-1185">Reference proteome</keyword>
<dbReference type="Proteomes" id="UP000604046">
    <property type="component" value="Unassembled WGS sequence"/>
</dbReference>
<gene>
    <name evidence="1" type="ORF">SNAT2548_LOCUS13067</name>
</gene>
<dbReference type="AlphaFoldDB" id="A0A812M0K7"/>
<dbReference type="SUPFAM" id="SSF56784">
    <property type="entry name" value="HAD-like"/>
    <property type="match status" value="1"/>
</dbReference>
<dbReference type="InterPro" id="IPR010033">
    <property type="entry name" value="HAD_SF_ppase_IIIC"/>
</dbReference>
<dbReference type="InterPro" id="IPR010037">
    <property type="entry name" value="FkbH_domain"/>
</dbReference>
<name>A0A812M0K7_9DINO</name>
<dbReference type="InterPro" id="IPR023214">
    <property type="entry name" value="HAD_sf"/>
</dbReference>
<evidence type="ECO:0000313" key="1">
    <source>
        <dbReference type="EMBL" id="CAE7255826.1"/>
    </source>
</evidence>
<dbReference type="OrthoDB" id="5334845at2759"/>
<dbReference type="NCBIfam" id="TIGR01686">
    <property type="entry name" value="FkbH"/>
    <property type="match status" value="1"/>
</dbReference>
<dbReference type="InterPro" id="IPR036412">
    <property type="entry name" value="HAD-like_sf"/>
</dbReference>